<gene>
    <name evidence="2" type="ORF">FUA22_00885</name>
</gene>
<dbReference type="EMBL" id="VRKQ01000008">
    <property type="protein sequence ID" value="TXG38471.1"/>
    <property type="molecule type" value="Genomic_DNA"/>
</dbReference>
<dbReference type="OrthoDB" id="1068986at2"/>
<feature type="signal peptide" evidence="1">
    <location>
        <begin position="1"/>
        <end position="22"/>
    </location>
</feature>
<reference evidence="2 3" key="1">
    <citation type="submission" date="2019-08" db="EMBL/GenBank/DDBJ databases">
        <title>Seonamhaeicola sediminis sp. nov., isolated from marine sediment.</title>
        <authorList>
            <person name="Cao W.R."/>
        </authorList>
    </citation>
    <scope>NUCLEOTIDE SEQUENCE [LARGE SCALE GENOMIC DNA]</scope>
    <source>
        <strain evidence="2 3">1505</strain>
    </source>
</reference>
<accession>A0A5C7GKD7</accession>
<dbReference type="InterPro" id="IPR005901">
    <property type="entry name" value="GLPGLI"/>
</dbReference>
<keyword evidence="1" id="KW-0732">Signal</keyword>
<comment type="caution">
    <text evidence="2">The sequence shown here is derived from an EMBL/GenBank/DDBJ whole genome shotgun (WGS) entry which is preliminary data.</text>
</comment>
<dbReference type="NCBIfam" id="TIGR01200">
    <property type="entry name" value="GLPGLI"/>
    <property type="match status" value="1"/>
</dbReference>
<proteinExistence type="predicted"/>
<evidence type="ECO:0000313" key="3">
    <source>
        <dbReference type="Proteomes" id="UP000321080"/>
    </source>
</evidence>
<sequence length="287" mass="33231">MKTLFNFLAICLALFCSTSVFSQEFQGKAYYYSKSTLDLGTWGARMSQQQKNQVAARLKNRLEKTYVLSFNREESLYKEEVILDAISGATDSWGKNFTAGNQYRNVKMNRLVQNQEFYGKRFLIDDKLQPINWNMGTEQKQIGQYTCYKAVGLIPSSQLEWWSFSWDKLRKNDAKKENDSLTVSNSKESQIDTEVDDIEMTQIIAWYTPQIPVSHGPSEYWGLPGLILEVSANNTTILCSKVIINPKEQIEIEAPDKGKRVLKDEYSQIITQKMTEFRDNRMGRRTR</sequence>
<dbReference type="RefSeq" id="WP_147765650.1">
    <property type="nucleotide sequence ID" value="NZ_VRKQ01000008.1"/>
</dbReference>
<dbReference type="Pfam" id="PF09697">
    <property type="entry name" value="Porph_ging"/>
    <property type="match status" value="1"/>
</dbReference>
<evidence type="ECO:0000256" key="1">
    <source>
        <dbReference type="SAM" id="SignalP"/>
    </source>
</evidence>
<feature type="chain" id="PRO_5022833126" evidence="1">
    <location>
        <begin position="23"/>
        <end position="287"/>
    </location>
</feature>
<dbReference type="Proteomes" id="UP000321080">
    <property type="component" value="Unassembled WGS sequence"/>
</dbReference>
<evidence type="ECO:0000313" key="2">
    <source>
        <dbReference type="EMBL" id="TXG38471.1"/>
    </source>
</evidence>
<dbReference type="AlphaFoldDB" id="A0A5C7GKD7"/>
<keyword evidence="3" id="KW-1185">Reference proteome</keyword>
<name>A0A5C7GKD7_9FLAO</name>
<protein>
    <submittedName>
        <fullName evidence="2">GLPGLI family protein</fullName>
    </submittedName>
</protein>
<organism evidence="2 3">
    <name type="scientific">Seonamhaeicola maritimus</name>
    <dbReference type="NCBI Taxonomy" id="2591822"/>
    <lineage>
        <taxon>Bacteria</taxon>
        <taxon>Pseudomonadati</taxon>
        <taxon>Bacteroidota</taxon>
        <taxon>Flavobacteriia</taxon>
        <taxon>Flavobacteriales</taxon>
        <taxon>Flavobacteriaceae</taxon>
    </lineage>
</organism>